<organism evidence="2 3">
    <name type="scientific">Fusarium oligoseptatum</name>
    <dbReference type="NCBI Taxonomy" id="2604345"/>
    <lineage>
        <taxon>Eukaryota</taxon>
        <taxon>Fungi</taxon>
        <taxon>Dikarya</taxon>
        <taxon>Ascomycota</taxon>
        <taxon>Pezizomycotina</taxon>
        <taxon>Sordariomycetes</taxon>
        <taxon>Hypocreomycetidae</taxon>
        <taxon>Hypocreales</taxon>
        <taxon>Nectriaceae</taxon>
        <taxon>Fusarium</taxon>
        <taxon>Fusarium solani species complex</taxon>
    </lineage>
</organism>
<dbReference type="EMBL" id="NKCK01000018">
    <property type="protein sequence ID" value="RSM11469.1"/>
    <property type="molecule type" value="Genomic_DNA"/>
</dbReference>
<accession>A0A428UB01</accession>
<proteinExistence type="predicted"/>
<name>A0A428UB01_9HYPO</name>
<gene>
    <name evidence="2" type="ORF">CEP52_003005</name>
</gene>
<dbReference type="Proteomes" id="UP000287144">
    <property type="component" value="Unassembled WGS sequence"/>
</dbReference>
<keyword evidence="3" id="KW-1185">Reference proteome</keyword>
<dbReference type="STRING" id="1325735.A0A428UB01"/>
<feature type="region of interest" description="Disordered" evidence="1">
    <location>
        <begin position="1"/>
        <end position="34"/>
    </location>
</feature>
<protein>
    <submittedName>
        <fullName evidence="2">Uncharacterized protein</fullName>
    </submittedName>
</protein>
<evidence type="ECO:0000313" key="2">
    <source>
        <dbReference type="EMBL" id="RSM11469.1"/>
    </source>
</evidence>
<evidence type="ECO:0000256" key="1">
    <source>
        <dbReference type="SAM" id="MobiDB-lite"/>
    </source>
</evidence>
<evidence type="ECO:0000313" key="3">
    <source>
        <dbReference type="Proteomes" id="UP000287144"/>
    </source>
</evidence>
<feature type="compositionally biased region" description="Polar residues" evidence="1">
    <location>
        <begin position="17"/>
        <end position="31"/>
    </location>
</feature>
<reference evidence="2 3" key="1">
    <citation type="submission" date="2017-06" db="EMBL/GenBank/DDBJ databases">
        <title>Comparative genomic analysis of Ambrosia Fusariam Clade fungi.</title>
        <authorList>
            <person name="Stajich J.E."/>
            <person name="Carrillo J."/>
            <person name="Kijimoto T."/>
            <person name="Eskalen A."/>
            <person name="O'Donnell K."/>
            <person name="Kasson M."/>
        </authorList>
    </citation>
    <scope>NUCLEOTIDE SEQUENCE [LARGE SCALE GENOMIC DNA]</scope>
    <source>
        <strain evidence="2 3">NRRL62579</strain>
    </source>
</reference>
<feature type="region of interest" description="Disordered" evidence="1">
    <location>
        <begin position="128"/>
        <end position="149"/>
    </location>
</feature>
<dbReference type="AlphaFoldDB" id="A0A428UB01"/>
<comment type="caution">
    <text evidence="2">The sequence shown here is derived from an EMBL/GenBank/DDBJ whole genome shotgun (WGS) entry which is preliminary data.</text>
</comment>
<sequence>MTPSPSSQALEPRHPKPTQTVSVNISEGSQNRSRRFQLEVSECVETKTVTTTTRLTRKFPHVFVRDPVPLENLDTKEYPLAMKPTPPELIQFSYNMPGTNETEDDEEEERPMGQQMTRYTNERYTPSLKAESPQENLPPHPGYPSIDPSPHQKATLAVLVHLEQVLSNLPILLPRLRTLLDDLPDPPNSTPCRISSDAPSPTAPAAVIQLKDYPGVLRASWPLLIHQKSLGPIGQLEDDRFISNDITHLRHPRPHKALTTRLPAL</sequence>